<feature type="signal peptide" evidence="1">
    <location>
        <begin position="1"/>
        <end position="27"/>
    </location>
</feature>
<reference evidence="3 4" key="1">
    <citation type="submission" date="2019-08" db="EMBL/GenBank/DDBJ databases">
        <title>In-depth cultivation of the pig gut microbiome towards novel bacterial diversity and tailored functional studies.</title>
        <authorList>
            <person name="Wylensek D."/>
            <person name="Hitch T.C.A."/>
            <person name="Clavel T."/>
        </authorList>
    </citation>
    <scope>NUCLEOTIDE SEQUENCE [LARGE SCALE GENOMIC DNA]</scope>
    <source>
        <strain evidence="3 4">SM-530-WT-4B</strain>
    </source>
</reference>
<proteinExistence type="predicted"/>
<dbReference type="AlphaFoldDB" id="A0A6L5YB02"/>
<dbReference type="SUPFAM" id="SSF50891">
    <property type="entry name" value="Cyclophilin-like"/>
    <property type="match status" value="1"/>
</dbReference>
<comment type="caution">
    <text evidence="3">The sequence shown here is derived from an EMBL/GenBank/DDBJ whole genome shotgun (WGS) entry which is preliminary data.</text>
</comment>
<evidence type="ECO:0000259" key="2">
    <source>
        <dbReference type="Pfam" id="PF18050"/>
    </source>
</evidence>
<accession>A0A6L5YB02</accession>
<dbReference type="InterPro" id="IPR041183">
    <property type="entry name" value="Cyclophilin-like"/>
</dbReference>
<gene>
    <name evidence="3" type="ORF">FYJ74_05350</name>
</gene>
<name>A0A6L5YB02_9BACT</name>
<evidence type="ECO:0000313" key="3">
    <source>
        <dbReference type="EMBL" id="MST55460.1"/>
    </source>
</evidence>
<dbReference type="Gene3D" id="2.40.100.20">
    <property type="match status" value="1"/>
</dbReference>
<feature type="domain" description="Cyclophilin-like" evidence="2">
    <location>
        <begin position="36"/>
        <end position="143"/>
    </location>
</feature>
<keyword evidence="4" id="KW-1185">Reference proteome</keyword>
<dbReference type="RefSeq" id="WP_154528552.1">
    <property type="nucleotide sequence ID" value="NZ_VUNH01000004.1"/>
</dbReference>
<keyword evidence="1" id="KW-0732">Signal</keyword>
<dbReference type="Pfam" id="PF18050">
    <property type="entry name" value="Cyclophil_like2"/>
    <property type="match status" value="1"/>
</dbReference>
<dbReference type="InterPro" id="IPR029000">
    <property type="entry name" value="Cyclophilin-like_dom_sf"/>
</dbReference>
<evidence type="ECO:0000313" key="4">
    <source>
        <dbReference type="Proteomes" id="UP000473699"/>
    </source>
</evidence>
<sequence>MGRSVQAVRALFFAVALLSAFIEPAMAAEKTMITATIGGKSFTLVLEDNAAARALAARLPLRLRMSELNGNEKYFSLDAPLPTQSERPGRIRAGDFMLYGDNCLVLFYGTFSSAYSYTRLGRAADSEGLSQALGDGDVTVLFEWKR</sequence>
<protein>
    <recommendedName>
        <fullName evidence="2">Cyclophilin-like domain-containing protein</fullName>
    </recommendedName>
</protein>
<organism evidence="3 4">
    <name type="scientific">Pyramidobacter porci</name>
    <dbReference type="NCBI Taxonomy" id="2605789"/>
    <lineage>
        <taxon>Bacteria</taxon>
        <taxon>Thermotogati</taxon>
        <taxon>Synergistota</taxon>
        <taxon>Synergistia</taxon>
        <taxon>Synergistales</taxon>
        <taxon>Dethiosulfovibrionaceae</taxon>
        <taxon>Pyramidobacter</taxon>
    </lineage>
</organism>
<dbReference type="EMBL" id="VUNH01000004">
    <property type="protein sequence ID" value="MST55460.1"/>
    <property type="molecule type" value="Genomic_DNA"/>
</dbReference>
<evidence type="ECO:0000256" key="1">
    <source>
        <dbReference type="SAM" id="SignalP"/>
    </source>
</evidence>
<dbReference type="Proteomes" id="UP000473699">
    <property type="component" value="Unassembled WGS sequence"/>
</dbReference>
<feature type="chain" id="PRO_5027015616" description="Cyclophilin-like domain-containing protein" evidence="1">
    <location>
        <begin position="28"/>
        <end position="146"/>
    </location>
</feature>